<proteinExistence type="predicted"/>
<dbReference type="RefSeq" id="WP_282904084.1">
    <property type="nucleotide sequence ID" value="NZ_CP124855.1"/>
</dbReference>
<dbReference type="EMBL" id="CP124855">
    <property type="protein sequence ID" value="WHF50674.1"/>
    <property type="molecule type" value="Genomic_DNA"/>
</dbReference>
<evidence type="ECO:0000313" key="3">
    <source>
        <dbReference type="Proteomes" id="UP001241656"/>
    </source>
</evidence>
<evidence type="ECO:0000256" key="1">
    <source>
        <dbReference type="SAM" id="Phobius"/>
    </source>
</evidence>
<gene>
    <name evidence="2" type="ORF">QGN23_09505</name>
</gene>
<feature type="transmembrane region" description="Helical" evidence="1">
    <location>
        <begin position="20"/>
        <end position="39"/>
    </location>
</feature>
<sequence length="60" mass="7012">MKPARIVRVKYNWKSSPKSSGLGTLNLEVSLTVFLFIFIKIKEDRSRKTVKLRHKENPLL</sequence>
<organism evidence="2 3">
    <name type="scientific">Chryseobacterium gotjawalense</name>
    <dbReference type="NCBI Taxonomy" id="3042315"/>
    <lineage>
        <taxon>Bacteria</taxon>
        <taxon>Pseudomonadati</taxon>
        <taxon>Bacteroidota</taxon>
        <taxon>Flavobacteriia</taxon>
        <taxon>Flavobacteriales</taxon>
        <taxon>Weeksellaceae</taxon>
        <taxon>Chryseobacterium group</taxon>
        <taxon>Chryseobacterium</taxon>
    </lineage>
</organism>
<keyword evidence="1" id="KW-0472">Membrane</keyword>
<accession>A0ABY8RAF4</accession>
<keyword evidence="1" id="KW-0812">Transmembrane</keyword>
<protein>
    <submittedName>
        <fullName evidence="2">Uncharacterized protein</fullName>
    </submittedName>
</protein>
<evidence type="ECO:0000313" key="2">
    <source>
        <dbReference type="EMBL" id="WHF50674.1"/>
    </source>
</evidence>
<keyword evidence="1" id="KW-1133">Transmembrane helix</keyword>
<name>A0ABY8RAF4_9FLAO</name>
<dbReference type="Proteomes" id="UP001241656">
    <property type="component" value="Chromosome"/>
</dbReference>
<keyword evidence="3" id="KW-1185">Reference proteome</keyword>
<reference evidence="2 3" key="1">
    <citation type="submission" date="2023-05" db="EMBL/GenBank/DDBJ databases">
        <title>Genomic insight into Chryseobacterium sp. wdc7 isolated forest soil (Gotjawal).</title>
        <authorList>
            <person name="Park S.-J."/>
        </authorList>
    </citation>
    <scope>NUCLEOTIDE SEQUENCE [LARGE SCALE GENOMIC DNA]</scope>
    <source>
        <strain evidence="3">wdc7</strain>
    </source>
</reference>